<name>A0A485L6P7_9STRA</name>
<gene>
    <name evidence="3" type="primary">Aste57867_16607</name>
    <name evidence="2" type="ORF">As57867_016550</name>
    <name evidence="3" type="ORF">ASTE57867_16607</name>
</gene>
<evidence type="ECO:0000256" key="1">
    <source>
        <dbReference type="SAM" id="MobiDB-lite"/>
    </source>
</evidence>
<sequence length="123" mass="13211">MTKDASRKKGSGGGAAPSTAPGRRTRFDKAQRHRLGLDGKSLFRHAVSHEVVQDECRSVEAVSNITARDLESMGSELESFDEWKGPLEDKARGGGGTGLSVGDGSVRAAIAMKRRAQNTFMYT</sequence>
<feature type="region of interest" description="Disordered" evidence="1">
    <location>
        <begin position="1"/>
        <end position="31"/>
    </location>
</feature>
<evidence type="ECO:0000313" key="2">
    <source>
        <dbReference type="EMBL" id="KAF0692307.1"/>
    </source>
</evidence>
<dbReference type="Proteomes" id="UP000332933">
    <property type="component" value="Unassembled WGS sequence"/>
</dbReference>
<organism evidence="3 4">
    <name type="scientific">Aphanomyces stellatus</name>
    <dbReference type="NCBI Taxonomy" id="120398"/>
    <lineage>
        <taxon>Eukaryota</taxon>
        <taxon>Sar</taxon>
        <taxon>Stramenopiles</taxon>
        <taxon>Oomycota</taxon>
        <taxon>Saprolegniomycetes</taxon>
        <taxon>Saprolegniales</taxon>
        <taxon>Verrucalvaceae</taxon>
        <taxon>Aphanomyces</taxon>
    </lineage>
</organism>
<dbReference type="EMBL" id="CAADRA010005924">
    <property type="protein sequence ID" value="VFT93378.1"/>
    <property type="molecule type" value="Genomic_DNA"/>
</dbReference>
<evidence type="ECO:0000313" key="4">
    <source>
        <dbReference type="Proteomes" id="UP000332933"/>
    </source>
</evidence>
<reference evidence="3 4" key="1">
    <citation type="submission" date="2019-03" db="EMBL/GenBank/DDBJ databases">
        <authorList>
            <person name="Gaulin E."/>
            <person name="Dumas B."/>
        </authorList>
    </citation>
    <scope>NUCLEOTIDE SEQUENCE [LARGE SCALE GENOMIC DNA]</scope>
    <source>
        <strain evidence="3">CBS 568.67</strain>
    </source>
</reference>
<proteinExistence type="predicted"/>
<keyword evidence="4" id="KW-1185">Reference proteome</keyword>
<evidence type="ECO:0000313" key="3">
    <source>
        <dbReference type="EMBL" id="VFT93378.1"/>
    </source>
</evidence>
<dbReference type="OrthoDB" id="18978at2759"/>
<dbReference type="AlphaFoldDB" id="A0A485L6P7"/>
<dbReference type="EMBL" id="VJMH01005903">
    <property type="protein sequence ID" value="KAF0692307.1"/>
    <property type="molecule type" value="Genomic_DNA"/>
</dbReference>
<accession>A0A485L6P7</accession>
<reference evidence="2" key="2">
    <citation type="submission" date="2019-06" db="EMBL/GenBank/DDBJ databases">
        <title>Genomics analysis of Aphanomyces spp. identifies a new class of oomycete effector associated with host adaptation.</title>
        <authorList>
            <person name="Gaulin E."/>
        </authorList>
    </citation>
    <scope>NUCLEOTIDE SEQUENCE</scope>
    <source>
        <strain evidence="2">CBS 578.67</strain>
    </source>
</reference>
<protein>
    <submittedName>
        <fullName evidence="3">Aste57867_16607 protein</fullName>
    </submittedName>
</protein>